<dbReference type="Pfam" id="PF04884">
    <property type="entry name" value="UVB_sens_prot"/>
    <property type="match status" value="1"/>
</dbReference>
<evidence type="ECO:0000256" key="4">
    <source>
        <dbReference type="ARBA" id="ARBA00022989"/>
    </source>
</evidence>
<evidence type="ECO:0000256" key="2">
    <source>
        <dbReference type="ARBA" id="ARBA00007558"/>
    </source>
</evidence>
<organism evidence="8 9">
    <name type="scientific">Aspergillus coremiiformis</name>
    <dbReference type="NCBI Taxonomy" id="138285"/>
    <lineage>
        <taxon>Eukaryota</taxon>
        <taxon>Fungi</taxon>
        <taxon>Dikarya</taxon>
        <taxon>Ascomycota</taxon>
        <taxon>Pezizomycotina</taxon>
        <taxon>Eurotiomycetes</taxon>
        <taxon>Eurotiomycetidae</taxon>
        <taxon>Eurotiales</taxon>
        <taxon>Aspergillaceae</taxon>
        <taxon>Aspergillus</taxon>
        <taxon>Aspergillus subgen. Circumdati</taxon>
    </lineage>
</organism>
<sequence>MTSDDKDTITFTEVDEIDYPTATYVYSKALVQSTYLPQDKKKGNITGRVDVIHPSSKPQPWSLSTLSNLLVDVFLPAGYPHSVSDDYVWYQIFDSLQAFSSSIAGLLSSRAVLQGVGVGNAEASPTAALLLHILQDSSGRIATILFAHRVGTALEPECKMYRLAADVFNDAAMILDCLSPMISAGVSRVTVLSIAGVLRALCGVAGGSSKASLSAHFSRWGNLAEVNAKDSSQETIISLIGMLVGSFVVSNVTSYTATWILLVMLLTMHLSLNYAAVRSVQMTSLNRQRANIVFSTLLGSDPGLNLKYATLSQYGPLGSKQNIATKTQDQWQVPTPAQVANQEKIFETDGILKWSSSVPSPRQYKLGYCRIGVSLEQFLAPSSSPQRGSGSFGTLLPMPRLSSLFESEDYILFLHPNGQIWDARILLKTSSTTQSQLKAWLHALLTAQVLCTSTETIQEQSDRTNIEFMMDTISRTLVFLNDGARTDQYMSALTQAGWDINVAALETRSGRRIACNH</sequence>
<dbReference type="Proteomes" id="UP000327118">
    <property type="component" value="Unassembled WGS sequence"/>
</dbReference>
<comment type="similarity">
    <text evidence="2">Belongs to the RUS1 family.</text>
</comment>
<keyword evidence="9" id="KW-1185">Reference proteome</keyword>
<dbReference type="OrthoDB" id="364779at2759"/>
<gene>
    <name evidence="8" type="ORF">BDV28DRAFT_143179</name>
</gene>
<evidence type="ECO:0000259" key="7">
    <source>
        <dbReference type="Pfam" id="PF04884"/>
    </source>
</evidence>
<feature type="domain" description="Protein root UVB sensitive/RUS" evidence="7">
    <location>
        <begin position="63"/>
        <end position="298"/>
    </location>
</feature>
<dbReference type="EMBL" id="ML739449">
    <property type="protein sequence ID" value="KAE8348570.1"/>
    <property type="molecule type" value="Genomic_DNA"/>
</dbReference>
<reference evidence="9" key="1">
    <citation type="submission" date="2019-04" db="EMBL/GenBank/DDBJ databases">
        <title>Friends and foes A comparative genomics studyof 23 Aspergillus species from section Flavi.</title>
        <authorList>
            <consortium name="DOE Joint Genome Institute"/>
            <person name="Kjaerbolling I."/>
            <person name="Vesth T."/>
            <person name="Frisvad J.C."/>
            <person name="Nybo J.L."/>
            <person name="Theobald S."/>
            <person name="Kildgaard S."/>
            <person name="Isbrandt T."/>
            <person name="Kuo A."/>
            <person name="Sato A."/>
            <person name="Lyhne E.K."/>
            <person name="Kogle M.E."/>
            <person name="Wiebenga A."/>
            <person name="Kun R.S."/>
            <person name="Lubbers R.J."/>
            <person name="Makela M.R."/>
            <person name="Barry K."/>
            <person name="Chovatia M."/>
            <person name="Clum A."/>
            <person name="Daum C."/>
            <person name="Haridas S."/>
            <person name="He G."/>
            <person name="LaButti K."/>
            <person name="Lipzen A."/>
            <person name="Mondo S."/>
            <person name="Riley R."/>
            <person name="Salamov A."/>
            <person name="Simmons B.A."/>
            <person name="Magnuson J.K."/>
            <person name="Henrissat B."/>
            <person name="Mortensen U.H."/>
            <person name="Larsen T.O."/>
            <person name="Devries R.P."/>
            <person name="Grigoriev I.V."/>
            <person name="Machida M."/>
            <person name="Baker S.E."/>
            <person name="Andersen M.R."/>
        </authorList>
    </citation>
    <scope>NUCLEOTIDE SEQUENCE [LARGE SCALE GENOMIC DNA]</scope>
    <source>
        <strain evidence="9">CBS 553.77</strain>
    </source>
</reference>
<evidence type="ECO:0000313" key="8">
    <source>
        <dbReference type="EMBL" id="KAE8348570.1"/>
    </source>
</evidence>
<feature type="transmembrane region" description="Helical" evidence="6">
    <location>
        <begin position="236"/>
        <end position="253"/>
    </location>
</feature>
<name>A0A5N6YY24_9EURO</name>
<accession>A0A5N6YY24</accession>
<evidence type="ECO:0000256" key="6">
    <source>
        <dbReference type="SAM" id="Phobius"/>
    </source>
</evidence>
<evidence type="ECO:0000256" key="3">
    <source>
        <dbReference type="ARBA" id="ARBA00022692"/>
    </source>
</evidence>
<dbReference type="PANTHER" id="PTHR12770:SF31">
    <property type="entry name" value="RUS FAMILY MEMBER 1"/>
    <property type="match status" value="1"/>
</dbReference>
<evidence type="ECO:0000313" key="9">
    <source>
        <dbReference type="Proteomes" id="UP000327118"/>
    </source>
</evidence>
<keyword evidence="4 6" id="KW-1133">Transmembrane helix</keyword>
<dbReference type="InterPro" id="IPR006968">
    <property type="entry name" value="RUS_fam"/>
</dbReference>
<evidence type="ECO:0000256" key="1">
    <source>
        <dbReference type="ARBA" id="ARBA00004370"/>
    </source>
</evidence>
<keyword evidence="3 6" id="KW-0812">Transmembrane</keyword>
<comment type="subcellular location">
    <subcellularLocation>
        <location evidence="1">Membrane</location>
    </subcellularLocation>
</comment>
<dbReference type="AlphaFoldDB" id="A0A5N6YY24"/>
<evidence type="ECO:0000256" key="5">
    <source>
        <dbReference type="ARBA" id="ARBA00023136"/>
    </source>
</evidence>
<proteinExistence type="inferred from homology"/>
<dbReference type="PANTHER" id="PTHR12770">
    <property type="entry name" value="RUS1 FAMILY PROTEIN C16ORF58"/>
    <property type="match status" value="1"/>
</dbReference>
<dbReference type="InterPro" id="IPR054549">
    <property type="entry name" value="UVB_sens_RUS_dom"/>
</dbReference>
<protein>
    <submittedName>
        <fullName evidence="8">DUF647 domain protein</fullName>
    </submittedName>
</protein>
<keyword evidence="5 6" id="KW-0472">Membrane</keyword>
<dbReference type="GO" id="GO:0016020">
    <property type="term" value="C:membrane"/>
    <property type="evidence" value="ECO:0007669"/>
    <property type="project" value="UniProtKB-SubCell"/>
</dbReference>